<accession>A0ABS8CK87</accession>
<proteinExistence type="predicted"/>
<feature type="domain" description="DUF6950" evidence="1">
    <location>
        <begin position="6"/>
        <end position="123"/>
    </location>
</feature>
<evidence type="ECO:0000313" key="3">
    <source>
        <dbReference type="Proteomes" id="UP001198571"/>
    </source>
</evidence>
<reference evidence="2 3" key="1">
    <citation type="submission" date="2020-07" db="EMBL/GenBank/DDBJ databases">
        <title>Pseudogemmobacter sp. nov., isolated from poultry manure in Taiwan.</title>
        <authorList>
            <person name="Lin S.-Y."/>
            <person name="Tang Y.-S."/>
            <person name="Young C.-C."/>
        </authorList>
    </citation>
    <scope>NUCLEOTIDE SEQUENCE [LARGE SCALE GENOMIC DNA]</scope>
    <source>
        <strain evidence="2 3">CC-YST710</strain>
    </source>
</reference>
<evidence type="ECO:0000313" key="2">
    <source>
        <dbReference type="EMBL" id="MCB5409806.1"/>
    </source>
</evidence>
<dbReference type="Proteomes" id="UP001198571">
    <property type="component" value="Unassembled WGS sequence"/>
</dbReference>
<dbReference type="EMBL" id="JACDXX010000005">
    <property type="protein sequence ID" value="MCB5409806.1"/>
    <property type="molecule type" value="Genomic_DNA"/>
</dbReference>
<dbReference type="Pfam" id="PF22262">
    <property type="entry name" value="DUF6950"/>
    <property type="match status" value="1"/>
</dbReference>
<comment type="caution">
    <text evidence="2">The sequence shown here is derived from an EMBL/GenBank/DDBJ whole genome shotgun (WGS) entry which is preliminary data.</text>
</comment>
<evidence type="ECO:0000259" key="1">
    <source>
        <dbReference type="Pfam" id="PF22262"/>
    </source>
</evidence>
<organism evidence="2 3">
    <name type="scientific">Pseudogemmobacter faecipullorum</name>
    <dbReference type="NCBI Taxonomy" id="2755041"/>
    <lineage>
        <taxon>Bacteria</taxon>
        <taxon>Pseudomonadati</taxon>
        <taxon>Pseudomonadota</taxon>
        <taxon>Alphaproteobacteria</taxon>
        <taxon>Rhodobacterales</taxon>
        <taxon>Paracoccaceae</taxon>
        <taxon>Pseudogemmobacter</taxon>
    </lineage>
</organism>
<dbReference type="RefSeq" id="WP_226934710.1">
    <property type="nucleotide sequence ID" value="NZ_JACDXX010000005.1"/>
</dbReference>
<keyword evidence="3" id="KW-1185">Reference proteome</keyword>
<name>A0ABS8CK87_9RHOB</name>
<protein>
    <recommendedName>
        <fullName evidence="1">DUF6950 domain-containing protein</fullName>
    </recommendedName>
</protein>
<gene>
    <name evidence="2" type="ORF">H0485_07305</name>
</gene>
<dbReference type="InterPro" id="IPR053802">
    <property type="entry name" value="DUF6950"/>
</dbReference>
<sequence length="125" mass="13126">MTPEKVLKAVDAAMSWPFEWGPYDCCSAACNAFEALHGFDPMGSVRAQYTGMRGAASLIRESSGLPALAQSLAECAGLIEGRATGGPALSNDHRSLLICITPGLWAGKTETGFAVLREAAKGWHA</sequence>